<sequence>MVDGRSDAVSLISEIDEIDFSQYPAEIIEKWNKRKVEDTVSSKYSADALSIIHSRGYLAKNVEQNNIFTSKGNVYMSDFAKIFLLPYNNGFTKWMSDIYTSTKLLQEYQSVCRDIYFSIIKRNGISKVYKTNCINDKEYTIDDIILFLKHNNNALLRPSQWNSSATKYYLRYENDTLFINDSPSNLDKLNKVIDDLQTEYILYENIDFLLCDQIKHYIQFYVANEKNEVQILDVYIYTWCDKESNKQIHKVDENGSFELNGKIYHIDDWQKTTQTILNITKTMGFVSFFTISISANKGELKLIHLNCYPILPDINMSEKLNDYLLYRAEVKLSALKDNTFKQNHTAIRQEDYSEISDVLNREPRIGMRAYMYGVWQKEVIKDYLDSFNSLEEKRWAWDRGFLSYRINEYGLTEENYKNFISDYDYQWLNRINNDYQVWISDKVTYRKIFEPFKQLLPKYYYFIYRSNWQINISKLNDCPTHLENSIWGILQLLKQVKKLALKASYGSHGFGFFVLSYVRNQFYINDDAISKEDLMEKLSSLNTNYLITEYIKQHSQMNKFYSKSINTIRLHIVNEQGYNPIIMQSLMRIGTNKTGYVDNGGLYAMIHKDTGRIYRSGLISLKNKQHLNSDIHPDTKIQIKGTIPHWQQLCDNVIDICRFYPELEYLGFDVAITPESFKIIEINVYPDLFNVYEYAQEYTDYLNKKLSLKRQQYQL</sequence>
<dbReference type="Pfam" id="PF14397">
    <property type="entry name" value="ATPgrasp_ST"/>
    <property type="match status" value="1"/>
</dbReference>
<dbReference type="RefSeq" id="WP_306352097.1">
    <property type="nucleotide sequence ID" value="NZ_JASAWV010000014.1"/>
</dbReference>
<dbReference type="Proteomes" id="UP001226020">
    <property type="component" value="Unassembled WGS sequence"/>
</dbReference>
<gene>
    <name evidence="2" type="ORF">QJU57_08660</name>
</gene>
<dbReference type="SUPFAM" id="SSF56059">
    <property type="entry name" value="Glutathione synthetase ATP-binding domain-like"/>
    <property type="match status" value="1"/>
</dbReference>
<evidence type="ECO:0000313" key="3">
    <source>
        <dbReference type="Proteomes" id="UP001226020"/>
    </source>
</evidence>
<reference evidence="2 3" key="1">
    <citation type="journal article" date="2023" name="Front. Microbiol.">
        <title>Phylogeography and host specificity of Pasteurellaceae pathogenic to sea-farmed fish in the north-east Atlantic.</title>
        <authorList>
            <person name="Gulla S."/>
            <person name="Colquhoun D.J."/>
            <person name="Olsen A.B."/>
            <person name="Spilsberg B."/>
            <person name="Lagesen K."/>
            <person name="Aakesson C.P."/>
            <person name="Strom S."/>
            <person name="Manji F."/>
            <person name="Birkbeck T.H."/>
            <person name="Nilsen H.K."/>
        </authorList>
    </citation>
    <scope>NUCLEOTIDE SEQUENCE [LARGE SCALE GENOMIC DNA]</scope>
    <source>
        <strain evidence="2 3">NVIB3131</strain>
    </source>
</reference>
<keyword evidence="3" id="KW-1185">Reference proteome</keyword>
<evidence type="ECO:0000313" key="2">
    <source>
        <dbReference type="EMBL" id="MDP8149143.1"/>
    </source>
</evidence>
<protein>
    <submittedName>
        <fullName evidence="2">Sugar-transfer associated ATP-grasp domain-containing protein</fullName>
    </submittedName>
</protein>
<dbReference type="EMBL" id="JASAXT010000016">
    <property type="protein sequence ID" value="MDP8149143.1"/>
    <property type="molecule type" value="Genomic_DNA"/>
</dbReference>
<organism evidence="2 3">
    <name type="scientific">Phocoenobacter atlanticus subsp. atlanticus</name>
    <dbReference type="NCBI Taxonomy" id="3061285"/>
    <lineage>
        <taxon>Bacteria</taxon>
        <taxon>Pseudomonadati</taxon>
        <taxon>Pseudomonadota</taxon>
        <taxon>Gammaproteobacteria</taxon>
        <taxon>Pasteurellales</taxon>
        <taxon>Pasteurellaceae</taxon>
        <taxon>Phocoenobacter</taxon>
        <taxon>Phocoenobacter atlanticus</taxon>
    </lineage>
</organism>
<dbReference type="AlphaFoldDB" id="A0AAW8CIT9"/>
<accession>A0AAW8CIT9</accession>
<name>A0AAW8CIT9_9PAST</name>
<feature type="domain" description="Alpha-L-glutamate ligase-related protein ATP-grasp" evidence="1">
    <location>
        <begin position="437"/>
        <end position="688"/>
    </location>
</feature>
<proteinExistence type="predicted"/>
<dbReference type="InterPro" id="IPR039523">
    <property type="entry name" value="RimK-rel_E_lig_ATP-grasp"/>
</dbReference>
<evidence type="ECO:0000259" key="1">
    <source>
        <dbReference type="Pfam" id="PF14397"/>
    </source>
</evidence>
<comment type="caution">
    <text evidence="2">The sequence shown here is derived from an EMBL/GenBank/DDBJ whole genome shotgun (WGS) entry which is preliminary data.</text>
</comment>